<proteinExistence type="predicted"/>
<dbReference type="KEGG" id="vg:14011206"/>
<dbReference type="Proteomes" id="UP000118426">
    <property type="component" value="Segment"/>
</dbReference>
<protein>
    <submittedName>
        <fullName evidence="1">Protein ORF50</fullName>
    </submittedName>
</protein>
<name>K7PCK2_9VIRU</name>
<gene>
    <name evidence="1" type="ORF">CyHV1_ORF50</name>
</gene>
<dbReference type="EMBL" id="JQ815363">
    <property type="protein sequence ID" value="AFJ20350.1"/>
    <property type="molecule type" value="Genomic_DNA"/>
</dbReference>
<evidence type="ECO:0000313" key="2">
    <source>
        <dbReference type="Proteomes" id="UP000118426"/>
    </source>
</evidence>
<dbReference type="RefSeq" id="YP_007003716.1">
    <property type="nucleotide sequence ID" value="NC_019491.1"/>
</dbReference>
<dbReference type="GeneID" id="14011206"/>
<reference evidence="1 2" key="1">
    <citation type="journal article" date="2013" name="J. Virol.">
        <title>Comparative genomics of carp herpesviruses.</title>
        <authorList>
            <person name="Davison A.J."/>
            <person name="Kurobe T."/>
            <person name="Gatherer D."/>
            <person name="Cunningham C."/>
            <person name="Korf I."/>
            <person name="Fukuda H."/>
            <person name="Hedrick R.P."/>
            <person name="Waltzek T.B."/>
        </authorList>
    </citation>
    <scope>NUCLEOTIDE SEQUENCE [LARGE SCALE GENOMIC DNA]</scope>
    <source>
        <strain evidence="1">NG-J1</strain>
    </source>
</reference>
<evidence type="ECO:0000313" key="1">
    <source>
        <dbReference type="EMBL" id="AFJ20350.1"/>
    </source>
</evidence>
<sequence length="194" mass="22150">MSDNSMFDQVRAVLACRFTYPAVGQYTGFFGRAMRPSLIIQYLNLNELILSCMLTEQVAAEELIRSGATARQASRVMAIKSAFPIYFVNRGLDVDNETANRYLAANNFFHTDTDTAIELSGNVLKHAVILRLLEERRPTTDIEAALRAELPQWTEDYVKKSYPVGNYFNTEETRKSATFIRQQKIALRKHLPYL</sequence>
<organism evidence="1 2">
    <name type="scientific">Cyprinid herpesvirus 1</name>
    <dbReference type="NCBI Taxonomy" id="317858"/>
    <lineage>
        <taxon>Viruses</taxon>
        <taxon>Duplodnaviria</taxon>
        <taxon>Heunggongvirae</taxon>
        <taxon>Peploviricota</taxon>
        <taxon>Herviviricetes</taxon>
        <taxon>Herpesvirales</taxon>
        <taxon>Alloherpesviridae</taxon>
        <taxon>Cyvirus</taxon>
        <taxon>Cyvirus cyprinidallo1</taxon>
    </lineage>
</organism>
<accession>K7PCK2</accession>
<keyword evidence="2" id="KW-1185">Reference proteome</keyword>